<dbReference type="EMBL" id="JNVM01000051">
    <property type="protein sequence ID" value="KEQ21921.1"/>
    <property type="molecule type" value="Genomic_DNA"/>
</dbReference>
<evidence type="ECO:0000313" key="2">
    <source>
        <dbReference type="EMBL" id="KEQ21921.1"/>
    </source>
</evidence>
<name>A0A081NTZ8_9BACL</name>
<reference evidence="2 3" key="1">
    <citation type="submission" date="2014-06" db="EMBL/GenBank/DDBJ databases">
        <title>Draft genome sequence of Paenibacillus sp. MSt1.</title>
        <authorList>
            <person name="Aw Y.K."/>
            <person name="Ong K.S."/>
            <person name="Gan H.M."/>
            <person name="Lee S.M."/>
        </authorList>
    </citation>
    <scope>NUCLEOTIDE SEQUENCE [LARGE SCALE GENOMIC DNA]</scope>
    <source>
        <strain evidence="2 3">MSt1</strain>
    </source>
</reference>
<keyword evidence="1" id="KW-0812">Transmembrane</keyword>
<dbReference type="AlphaFoldDB" id="A0A081NTZ8"/>
<evidence type="ECO:0000313" key="3">
    <source>
        <dbReference type="Proteomes" id="UP000028123"/>
    </source>
</evidence>
<sequence length="146" mass="15813">MAMAMAVVVAVVMIVMIPAAASVMAVAVIVIVTVIMTLFMIMAVTVIMIMLVLVAAPGVMPMLKLLVVPGIAVSMNIRLAAVRRSGPAAGWFAGHISISSMQYMINCSYVYYHLMSSSADLSTVVRPYFESMMKRKIKKQEDLPLL</sequence>
<protein>
    <submittedName>
        <fullName evidence="2">Uncharacterized protein</fullName>
    </submittedName>
</protein>
<feature type="transmembrane region" description="Helical" evidence="1">
    <location>
        <begin position="35"/>
        <end position="56"/>
    </location>
</feature>
<gene>
    <name evidence="2" type="ORF">ET33_30065</name>
</gene>
<comment type="caution">
    <text evidence="2">The sequence shown here is derived from an EMBL/GenBank/DDBJ whole genome shotgun (WGS) entry which is preliminary data.</text>
</comment>
<proteinExistence type="predicted"/>
<keyword evidence="1" id="KW-0472">Membrane</keyword>
<dbReference type="Proteomes" id="UP000028123">
    <property type="component" value="Unassembled WGS sequence"/>
</dbReference>
<organism evidence="2 3">
    <name type="scientific">Paenibacillus tyrfis</name>
    <dbReference type="NCBI Taxonomy" id="1501230"/>
    <lineage>
        <taxon>Bacteria</taxon>
        <taxon>Bacillati</taxon>
        <taxon>Bacillota</taxon>
        <taxon>Bacilli</taxon>
        <taxon>Bacillales</taxon>
        <taxon>Paenibacillaceae</taxon>
        <taxon>Paenibacillus</taxon>
    </lineage>
</organism>
<keyword evidence="1" id="KW-1133">Transmembrane helix</keyword>
<keyword evidence="3" id="KW-1185">Reference proteome</keyword>
<accession>A0A081NTZ8</accession>
<evidence type="ECO:0000256" key="1">
    <source>
        <dbReference type="SAM" id="Phobius"/>
    </source>
</evidence>